<dbReference type="AlphaFoldDB" id="A0A017STZ9"/>
<dbReference type="STRING" id="1192034.CAP_1605"/>
<sequence length="215" mass="24562">MSIESLNVKDLRSFIFSIDNSSEPVYQVESKHWARGADRWAPEEIPSEIRAKVAELERNGKPGAFVRFPEEDDGVYVLCEKNIKMLPEAADADGVITSLPETNQGRHLSHYDIVIYCKAGTVQAEDGSTYNTEEGEYYVIRYNTWGRYVLRQDMRPKDVATTREVLNLLQRLHGKDFLSMTPDKPDERVPPDMVEPTDAIVACNCYVLNLARFKR</sequence>
<gene>
    <name evidence="1" type="ORF">CAP_1605</name>
</gene>
<evidence type="ECO:0000313" key="2">
    <source>
        <dbReference type="Proteomes" id="UP000019678"/>
    </source>
</evidence>
<name>A0A017STZ9_9BACT</name>
<dbReference type="RefSeq" id="WP_044252455.1">
    <property type="nucleotide sequence ID" value="NZ_ASRX01000141.1"/>
</dbReference>
<reference evidence="1 2" key="1">
    <citation type="submission" date="2013-05" db="EMBL/GenBank/DDBJ databases">
        <title>Genome assembly of Chondromyces apiculatus DSM 436.</title>
        <authorList>
            <person name="Sharma G."/>
            <person name="Khatri I."/>
            <person name="Kaur C."/>
            <person name="Mayilraj S."/>
            <person name="Subramanian S."/>
        </authorList>
    </citation>
    <scope>NUCLEOTIDE SEQUENCE [LARGE SCALE GENOMIC DNA]</scope>
    <source>
        <strain evidence="1 2">DSM 436</strain>
    </source>
</reference>
<evidence type="ECO:0000313" key="1">
    <source>
        <dbReference type="EMBL" id="EYF00040.1"/>
    </source>
</evidence>
<accession>A0A017STZ9</accession>
<organism evidence="1 2">
    <name type="scientific">Chondromyces apiculatus DSM 436</name>
    <dbReference type="NCBI Taxonomy" id="1192034"/>
    <lineage>
        <taxon>Bacteria</taxon>
        <taxon>Pseudomonadati</taxon>
        <taxon>Myxococcota</taxon>
        <taxon>Polyangia</taxon>
        <taxon>Polyangiales</taxon>
        <taxon>Polyangiaceae</taxon>
        <taxon>Chondromyces</taxon>
    </lineage>
</organism>
<keyword evidence="2" id="KW-1185">Reference proteome</keyword>
<dbReference type="OrthoDB" id="5505940at2"/>
<proteinExistence type="predicted"/>
<protein>
    <submittedName>
        <fullName evidence="1">Uncharacterized protein</fullName>
    </submittedName>
</protein>
<dbReference type="EMBL" id="ASRX01000141">
    <property type="protein sequence ID" value="EYF00040.1"/>
    <property type="molecule type" value="Genomic_DNA"/>
</dbReference>
<dbReference type="Proteomes" id="UP000019678">
    <property type="component" value="Unassembled WGS sequence"/>
</dbReference>
<comment type="caution">
    <text evidence="1">The sequence shown here is derived from an EMBL/GenBank/DDBJ whole genome shotgun (WGS) entry which is preliminary data.</text>
</comment>